<name>A0A2T8F577_9ACTN</name>
<dbReference type="PANTHER" id="PTHR11474">
    <property type="entry name" value="TYROSINASE FAMILY MEMBER"/>
    <property type="match status" value="1"/>
</dbReference>
<dbReference type="PRINTS" id="PR00092">
    <property type="entry name" value="TYROSINASE"/>
</dbReference>
<evidence type="ECO:0000256" key="2">
    <source>
        <dbReference type="ARBA" id="ARBA00023008"/>
    </source>
</evidence>
<evidence type="ECO:0000313" key="6">
    <source>
        <dbReference type="Proteomes" id="UP000246018"/>
    </source>
</evidence>
<dbReference type="PANTHER" id="PTHR11474:SF76">
    <property type="entry name" value="SHKT DOMAIN-CONTAINING PROTEIN"/>
    <property type="match status" value="1"/>
</dbReference>
<dbReference type="InterPro" id="IPR008922">
    <property type="entry name" value="Di-copper_centre_dom_sf"/>
</dbReference>
<accession>A0A2T8F577</accession>
<dbReference type="PROSITE" id="PS00497">
    <property type="entry name" value="TYROSINASE_1"/>
    <property type="match status" value="1"/>
</dbReference>
<feature type="domain" description="Tyrosinase copper-binding" evidence="4">
    <location>
        <begin position="238"/>
        <end position="249"/>
    </location>
</feature>
<dbReference type="AlphaFoldDB" id="A0A2T8F577"/>
<dbReference type="SUPFAM" id="SSF48056">
    <property type="entry name" value="Di-copper centre-containing domain"/>
    <property type="match status" value="1"/>
</dbReference>
<keyword evidence="2" id="KW-0186">Copper</keyword>
<dbReference type="GO" id="GO:0046872">
    <property type="term" value="F:metal ion binding"/>
    <property type="evidence" value="ECO:0007669"/>
    <property type="project" value="UniProtKB-KW"/>
</dbReference>
<dbReference type="Gene3D" id="1.10.1280.10">
    <property type="entry name" value="Di-copper center containing domain from catechol oxidase"/>
    <property type="match status" value="1"/>
</dbReference>
<feature type="domain" description="Tyrosinase copper-binding" evidence="3">
    <location>
        <begin position="99"/>
        <end position="116"/>
    </location>
</feature>
<evidence type="ECO:0000313" key="5">
    <source>
        <dbReference type="EMBL" id="PVG80865.1"/>
    </source>
</evidence>
<reference evidence="5 6" key="1">
    <citation type="submission" date="2018-04" db="EMBL/GenBank/DDBJ databases">
        <title>Genome of Nocardioides gansuensis WSJ-1.</title>
        <authorList>
            <person name="Wu S."/>
            <person name="Wang G."/>
        </authorList>
    </citation>
    <scope>NUCLEOTIDE SEQUENCE [LARGE SCALE GENOMIC DNA]</scope>
    <source>
        <strain evidence="5 6">WSJ-1</strain>
    </source>
</reference>
<proteinExistence type="predicted"/>
<dbReference type="InterPro" id="IPR002227">
    <property type="entry name" value="Tyrosinase_Cu-bd"/>
</dbReference>
<dbReference type="OrthoDB" id="2874181at2"/>
<evidence type="ECO:0000256" key="1">
    <source>
        <dbReference type="ARBA" id="ARBA00022723"/>
    </source>
</evidence>
<dbReference type="GO" id="GO:0016491">
    <property type="term" value="F:oxidoreductase activity"/>
    <property type="evidence" value="ECO:0007669"/>
    <property type="project" value="InterPro"/>
</dbReference>
<keyword evidence="6" id="KW-1185">Reference proteome</keyword>
<evidence type="ECO:0000259" key="3">
    <source>
        <dbReference type="PROSITE" id="PS00497"/>
    </source>
</evidence>
<gene>
    <name evidence="5" type="ORF">DDE18_21010</name>
</gene>
<dbReference type="EMBL" id="QDGZ01000012">
    <property type="protein sequence ID" value="PVG80865.1"/>
    <property type="molecule type" value="Genomic_DNA"/>
</dbReference>
<comment type="caution">
    <text evidence="5">The sequence shown here is derived from an EMBL/GenBank/DDBJ whole genome shotgun (WGS) entry which is preliminary data.</text>
</comment>
<dbReference type="PROSITE" id="PS00498">
    <property type="entry name" value="TYROSINASE_2"/>
    <property type="match status" value="1"/>
</dbReference>
<dbReference type="Proteomes" id="UP000246018">
    <property type="component" value="Unassembled WGS sequence"/>
</dbReference>
<keyword evidence="1" id="KW-0479">Metal-binding</keyword>
<dbReference type="Pfam" id="PF00264">
    <property type="entry name" value="Tyrosinase"/>
    <property type="match status" value="2"/>
</dbReference>
<sequence length="484" mass="52946">MTRSGLVHRGVVGGPWAHDGSFRGDAMARTRHDIATVSLGKVADAETQAWHPVLDTYARGVELMRALPAEDPESWQWAANTHGVPVGTPLRPAWGQCAHASLFFLPWHRAYLAWFEGTIRKLTGDDGWGLPYWDYSDPDNPDAVFLPAEFRVPTRVVDGEAVPNPLFDPARNEGPIPGEDIDIVQALAERRFVGGVPDVGFGGTDRDRRFGDVESTPHNWVHVDIAGLMESPATAGQDPIFWLHHANIDRLWEVWLSLPGSLRLTDPGGGSAFLVTQWQSAIFWFGSEQSPSTYTMDDVEDLSSVKMGYEYESIELPEASAEAIAAAREPVPVGGSGFPLDEAQARWEPVAASFNLDSNEERDLTFHATPRGLDEAPPTRLVLEFAGVRAVVPHAAYVVEVRSAPDAEPHRAGRFATFGLAGTPPEEERNYLVDATEVLPDLVAEGWTGGQLSVKLVPEEGRPDSDDPDRAIHVQQVTVYAQTS</sequence>
<evidence type="ECO:0000259" key="4">
    <source>
        <dbReference type="PROSITE" id="PS00498"/>
    </source>
</evidence>
<organism evidence="5 6">
    <name type="scientific">Nocardioides gansuensis</name>
    <dbReference type="NCBI Taxonomy" id="2138300"/>
    <lineage>
        <taxon>Bacteria</taxon>
        <taxon>Bacillati</taxon>
        <taxon>Actinomycetota</taxon>
        <taxon>Actinomycetes</taxon>
        <taxon>Propionibacteriales</taxon>
        <taxon>Nocardioidaceae</taxon>
        <taxon>Nocardioides</taxon>
    </lineage>
</organism>
<protein>
    <recommendedName>
        <fullName evidence="3 4">Tyrosinase copper-binding domain-containing protein</fullName>
    </recommendedName>
</protein>
<dbReference type="InterPro" id="IPR050316">
    <property type="entry name" value="Tyrosinase/Hemocyanin"/>
</dbReference>